<feature type="region of interest" description="Disordered" evidence="1">
    <location>
        <begin position="1"/>
        <end position="23"/>
    </location>
</feature>
<feature type="compositionally biased region" description="Low complexity" evidence="1">
    <location>
        <begin position="11"/>
        <end position="22"/>
    </location>
</feature>
<evidence type="ECO:0000313" key="2">
    <source>
        <dbReference type="EMBL" id="SCU87449.1"/>
    </source>
</evidence>
<reference evidence="2" key="1">
    <citation type="submission" date="2016-09" db="EMBL/GenBank/DDBJ databases">
        <authorList>
            <person name="Capua I."/>
            <person name="De Benedictis P."/>
            <person name="Joannis T."/>
            <person name="Lombin L.H."/>
            <person name="Cattoli G."/>
        </authorList>
    </citation>
    <scope>NUCLEOTIDE SEQUENCE</scope>
    <source>
        <strain evidence="2">B9</strain>
    </source>
</reference>
<evidence type="ECO:0008006" key="3">
    <source>
        <dbReference type="Google" id="ProtNLM"/>
    </source>
</evidence>
<dbReference type="AlphaFoldDB" id="A0A1K0IMQ5"/>
<organism evidence="2">
    <name type="scientific">Cupriavidus necator</name>
    <name type="common">Alcaligenes eutrophus</name>
    <name type="synonym">Ralstonia eutropha</name>
    <dbReference type="NCBI Taxonomy" id="106590"/>
    <lineage>
        <taxon>Bacteria</taxon>
        <taxon>Pseudomonadati</taxon>
        <taxon>Pseudomonadota</taxon>
        <taxon>Betaproteobacteria</taxon>
        <taxon>Burkholderiales</taxon>
        <taxon>Burkholderiaceae</taxon>
        <taxon>Cupriavidus</taxon>
    </lineage>
</organism>
<gene>
    <name evidence="2" type="ORF">CNECB9_470006</name>
</gene>
<dbReference type="PANTHER" id="PTHR35528:SF3">
    <property type="entry name" value="BLL1675 PROTEIN"/>
    <property type="match status" value="1"/>
</dbReference>
<name>A0A1K0IMQ5_CUPNE</name>
<dbReference type="PANTHER" id="PTHR35528">
    <property type="entry name" value="BLL1675 PROTEIN"/>
    <property type="match status" value="1"/>
</dbReference>
<dbReference type="InterPro" id="IPR052183">
    <property type="entry name" value="IS_Transposase"/>
</dbReference>
<dbReference type="EMBL" id="FMSH01000412">
    <property type="protein sequence ID" value="SCU87449.1"/>
    <property type="molecule type" value="Genomic_DNA"/>
</dbReference>
<sequence length="186" mass="21515">MPHTRRICRWSSSSPRTPASRSIELAPECPQRRTGRIAGRARELGQPPSIPRALSGCRFRRVRWSDEEDKIALSRSSLSRRRHQLRGALEFWFNLSLRDVEELLLERGVVVTYETIRCWCEKFGANFAHLAKAVRRKPGGTWHLDEMFVHQPCRELRLAKRLRGDGSAHVHGGRSPIVSRIRQAFR</sequence>
<accession>A0A1K0IMQ5</accession>
<protein>
    <recommendedName>
        <fullName evidence="3">Transposase</fullName>
    </recommendedName>
</protein>
<evidence type="ECO:0000256" key="1">
    <source>
        <dbReference type="SAM" id="MobiDB-lite"/>
    </source>
</evidence>
<proteinExistence type="predicted"/>